<keyword evidence="2" id="KW-1185">Reference proteome</keyword>
<evidence type="ECO:0000313" key="2">
    <source>
        <dbReference type="Proteomes" id="UP001642540"/>
    </source>
</evidence>
<organism evidence="1 2">
    <name type="scientific">Orchesella dallaii</name>
    <dbReference type="NCBI Taxonomy" id="48710"/>
    <lineage>
        <taxon>Eukaryota</taxon>
        <taxon>Metazoa</taxon>
        <taxon>Ecdysozoa</taxon>
        <taxon>Arthropoda</taxon>
        <taxon>Hexapoda</taxon>
        <taxon>Collembola</taxon>
        <taxon>Entomobryomorpha</taxon>
        <taxon>Entomobryoidea</taxon>
        <taxon>Orchesellidae</taxon>
        <taxon>Orchesellinae</taxon>
        <taxon>Orchesella</taxon>
    </lineage>
</organism>
<dbReference type="EMBL" id="CAXLJM020000007">
    <property type="protein sequence ID" value="CAL8073482.1"/>
    <property type="molecule type" value="Genomic_DNA"/>
</dbReference>
<accession>A0ABP1PQG9</accession>
<reference evidence="1 2" key="1">
    <citation type="submission" date="2024-08" db="EMBL/GenBank/DDBJ databases">
        <authorList>
            <person name="Cucini C."/>
            <person name="Frati F."/>
        </authorList>
    </citation>
    <scope>NUCLEOTIDE SEQUENCE [LARGE SCALE GENOMIC DNA]</scope>
</reference>
<gene>
    <name evidence="1" type="ORF">ODALV1_LOCUS2627</name>
</gene>
<name>A0ABP1PQG9_9HEXA</name>
<sequence>MIISISNKVEGQLWEYLIILTAFKLILPIYGEETLSRPLFVQGWSTPTPESSTPGGWVEPVGPSSIDVDLSAEQLKNVLYRPNCQGCQQATLAPPLNEHISSEDRYKEIIDNSILLRHLARDF</sequence>
<evidence type="ECO:0000313" key="1">
    <source>
        <dbReference type="EMBL" id="CAL8073482.1"/>
    </source>
</evidence>
<protein>
    <submittedName>
        <fullName evidence="1">Uncharacterized protein</fullName>
    </submittedName>
</protein>
<comment type="caution">
    <text evidence="1">The sequence shown here is derived from an EMBL/GenBank/DDBJ whole genome shotgun (WGS) entry which is preliminary data.</text>
</comment>
<dbReference type="Proteomes" id="UP001642540">
    <property type="component" value="Unassembled WGS sequence"/>
</dbReference>
<proteinExistence type="predicted"/>